<dbReference type="PROSITE" id="PS50109">
    <property type="entry name" value="HIS_KIN"/>
    <property type="match status" value="1"/>
</dbReference>
<dbReference type="InterPro" id="IPR017055">
    <property type="entry name" value="Sig_transdc_His_kinase_DctB"/>
</dbReference>
<dbReference type="AlphaFoldDB" id="A0A934W1W3"/>
<evidence type="ECO:0000256" key="14">
    <source>
        <dbReference type="SAM" id="Phobius"/>
    </source>
</evidence>
<evidence type="ECO:0000256" key="12">
    <source>
        <dbReference type="ARBA" id="ARBA00023012"/>
    </source>
</evidence>
<dbReference type="Proteomes" id="UP000640485">
    <property type="component" value="Unassembled WGS sequence"/>
</dbReference>
<comment type="catalytic activity">
    <reaction evidence="1">
        <text>ATP + protein L-histidine = ADP + protein N-phospho-L-histidine.</text>
        <dbReference type="EC" id="2.7.13.3"/>
    </reaction>
</comment>
<dbReference type="Pfam" id="PF02518">
    <property type="entry name" value="HATPase_c"/>
    <property type="match status" value="1"/>
</dbReference>
<keyword evidence="7 14" id="KW-0812">Transmembrane</keyword>
<evidence type="ECO:0000313" key="17">
    <source>
        <dbReference type="Proteomes" id="UP000640485"/>
    </source>
</evidence>
<dbReference type="InterPro" id="IPR036097">
    <property type="entry name" value="HisK_dim/P_sf"/>
</dbReference>
<dbReference type="PANTHER" id="PTHR43065:SF46">
    <property type="entry name" value="C4-DICARBOXYLATE TRANSPORT SENSOR PROTEIN DCTB"/>
    <property type="match status" value="1"/>
</dbReference>
<dbReference type="Gene3D" id="1.10.287.130">
    <property type="match status" value="1"/>
</dbReference>
<feature type="coiled-coil region" evidence="13">
    <location>
        <begin position="328"/>
        <end position="355"/>
    </location>
</feature>
<feature type="transmembrane region" description="Helical" evidence="14">
    <location>
        <begin position="33"/>
        <end position="54"/>
    </location>
</feature>
<dbReference type="InterPro" id="IPR003594">
    <property type="entry name" value="HATPase_dom"/>
</dbReference>
<dbReference type="InterPro" id="IPR036890">
    <property type="entry name" value="HATPase_C_sf"/>
</dbReference>
<evidence type="ECO:0000256" key="6">
    <source>
        <dbReference type="ARBA" id="ARBA00022679"/>
    </source>
</evidence>
<evidence type="ECO:0000256" key="8">
    <source>
        <dbReference type="ARBA" id="ARBA00022741"/>
    </source>
</evidence>
<dbReference type="GO" id="GO:0005886">
    <property type="term" value="C:plasma membrane"/>
    <property type="evidence" value="ECO:0007669"/>
    <property type="project" value="UniProtKB-SubCell"/>
</dbReference>
<dbReference type="Gene3D" id="6.10.250.3020">
    <property type="match status" value="1"/>
</dbReference>
<evidence type="ECO:0000256" key="4">
    <source>
        <dbReference type="ARBA" id="ARBA00022475"/>
    </source>
</evidence>
<dbReference type="SUPFAM" id="SSF55874">
    <property type="entry name" value="ATPase domain of HSP90 chaperone/DNA topoisomerase II/histidine kinase"/>
    <property type="match status" value="1"/>
</dbReference>
<reference evidence="16" key="1">
    <citation type="submission" date="2021-01" db="EMBL/GenBank/DDBJ databases">
        <title>Paracoccus amoyensis sp. nov., isolated from the surface seawater along the coast of Xiamen Island, China.</title>
        <authorList>
            <person name="Lyu L."/>
        </authorList>
    </citation>
    <scope>NUCLEOTIDE SEQUENCE</scope>
    <source>
        <strain evidence="16">MJ17</strain>
    </source>
</reference>
<dbReference type="SMART" id="SM00387">
    <property type="entry name" value="HATPase_c"/>
    <property type="match status" value="1"/>
</dbReference>
<evidence type="ECO:0000313" key="16">
    <source>
        <dbReference type="EMBL" id="MBK4217184.1"/>
    </source>
</evidence>
<keyword evidence="4" id="KW-1003">Cell membrane</keyword>
<keyword evidence="9 16" id="KW-0418">Kinase</keyword>
<sequence length="576" mass="62570">MKQLLDWRGGGSMTGIAQDGVTDTQAGSRRLPAVLRVLTLLLAVVFLAGLFWLVRATGIEGIRAESTTAASLRVQALESVLAKQRAVAAVLADDDTVRTALRTGSSAALQSVSQKLERLHRETQSSVIYMLDLTGTAVAASNWDEPVSFVGQDYSFREYFGVALRDGQAREYALGTMSNQPGLYLSSRVDGPEGTLGVVVVKVEFDPFEASWARSPDDTLVTAADATVVLTSAPEFRFQPLPALPLDQIEVREPVPGADWMLLLRTSKSSATEAAAVATVAVAAGMLVVALWLSRARQARRRRLERDENERRYRIDLEHAVALRTHELSDEMRERRVAEQRLASMQADLVQANKLATLGQVTAGVAHEVNQPLATIRLLTENARALLPATTDADVRDNLAKIVQMTDRISQITTELRGFSRKATGRLEPVGLAEVLEASLLLTASRRRADSGQMVQTAIPPGLKVMAEAVRLEQILVNLIQNAQEVLTDRPDPRIRIAAERRGDLVEITVADNGPGLRPEIWSNLFIPFSTSKPDGLGLGLVISQDIARDFGGELTAEPPVEGQGATFRLILKAAE</sequence>
<comment type="subcellular location">
    <subcellularLocation>
        <location evidence="2">Cell membrane</location>
        <topology evidence="2">Multi-pass membrane protein</topology>
    </subcellularLocation>
</comment>
<dbReference type="PANTHER" id="PTHR43065">
    <property type="entry name" value="SENSOR HISTIDINE KINASE"/>
    <property type="match status" value="1"/>
</dbReference>
<keyword evidence="10" id="KW-0067">ATP-binding</keyword>
<dbReference type="PIRSF" id="PIRSF036431">
    <property type="entry name" value="STHK_DctB"/>
    <property type="match status" value="1"/>
</dbReference>
<evidence type="ECO:0000256" key="13">
    <source>
        <dbReference type="SAM" id="Coils"/>
    </source>
</evidence>
<keyword evidence="5" id="KW-0597">Phosphoprotein</keyword>
<keyword evidence="8" id="KW-0547">Nucleotide-binding</keyword>
<keyword evidence="6" id="KW-0808">Transferase</keyword>
<accession>A0A934W1W3</accession>
<dbReference type="EC" id="2.7.13.3" evidence="3"/>
<feature type="domain" description="Histidine kinase" evidence="15">
    <location>
        <begin position="364"/>
        <end position="576"/>
    </location>
</feature>
<feature type="transmembrane region" description="Helical" evidence="14">
    <location>
        <begin position="274"/>
        <end position="293"/>
    </location>
</feature>
<name>A0A934W1W3_9RHOB</name>
<dbReference type="Pfam" id="PF00512">
    <property type="entry name" value="HisKA"/>
    <property type="match status" value="1"/>
</dbReference>
<evidence type="ECO:0000256" key="9">
    <source>
        <dbReference type="ARBA" id="ARBA00022777"/>
    </source>
</evidence>
<comment type="caution">
    <text evidence="16">The sequence shown here is derived from an EMBL/GenBank/DDBJ whole genome shotgun (WGS) entry which is preliminary data.</text>
</comment>
<evidence type="ECO:0000256" key="7">
    <source>
        <dbReference type="ARBA" id="ARBA00022692"/>
    </source>
</evidence>
<dbReference type="InterPro" id="IPR005467">
    <property type="entry name" value="His_kinase_dom"/>
</dbReference>
<dbReference type="GO" id="GO:0005524">
    <property type="term" value="F:ATP binding"/>
    <property type="evidence" value="ECO:0007669"/>
    <property type="project" value="UniProtKB-KW"/>
</dbReference>
<evidence type="ECO:0000256" key="2">
    <source>
        <dbReference type="ARBA" id="ARBA00004651"/>
    </source>
</evidence>
<dbReference type="GO" id="GO:0000155">
    <property type="term" value="F:phosphorelay sensor kinase activity"/>
    <property type="evidence" value="ECO:0007669"/>
    <property type="project" value="InterPro"/>
</dbReference>
<keyword evidence="12" id="KW-0902">Two-component regulatory system</keyword>
<evidence type="ECO:0000256" key="10">
    <source>
        <dbReference type="ARBA" id="ARBA00022840"/>
    </source>
</evidence>
<dbReference type="PRINTS" id="PR00344">
    <property type="entry name" value="BCTRLSENSOR"/>
</dbReference>
<dbReference type="SUPFAM" id="SSF47384">
    <property type="entry name" value="Homodimeric domain of signal transducing histidine kinase"/>
    <property type="match status" value="1"/>
</dbReference>
<evidence type="ECO:0000256" key="1">
    <source>
        <dbReference type="ARBA" id="ARBA00000085"/>
    </source>
</evidence>
<dbReference type="Gene3D" id="3.30.565.10">
    <property type="entry name" value="Histidine kinase-like ATPase, C-terminal domain"/>
    <property type="match status" value="1"/>
</dbReference>
<keyword evidence="17" id="KW-1185">Reference proteome</keyword>
<evidence type="ECO:0000256" key="3">
    <source>
        <dbReference type="ARBA" id="ARBA00012438"/>
    </source>
</evidence>
<organism evidence="16 17">
    <name type="scientific">Paracoccus caeni</name>
    <dbReference type="NCBI Taxonomy" id="657651"/>
    <lineage>
        <taxon>Bacteria</taxon>
        <taxon>Pseudomonadati</taxon>
        <taxon>Pseudomonadota</taxon>
        <taxon>Alphaproteobacteria</taxon>
        <taxon>Rhodobacterales</taxon>
        <taxon>Paracoccaceae</taxon>
        <taxon>Paracoccus</taxon>
    </lineage>
</organism>
<dbReference type="InterPro" id="IPR029151">
    <property type="entry name" value="Sensor-like_sf"/>
</dbReference>
<proteinExistence type="predicted"/>
<dbReference type="InterPro" id="IPR003661">
    <property type="entry name" value="HisK_dim/P_dom"/>
</dbReference>
<keyword evidence="11 14" id="KW-1133">Transmembrane helix</keyword>
<evidence type="ECO:0000256" key="5">
    <source>
        <dbReference type="ARBA" id="ARBA00022553"/>
    </source>
</evidence>
<dbReference type="SMART" id="SM00388">
    <property type="entry name" value="HisKA"/>
    <property type="match status" value="1"/>
</dbReference>
<gene>
    <name evidence="16" type="ORF">JJJ17_14730</name>
</gene>
<dbReference type="EMBL" id="JAEPRQ010000006">
    <property type="protein sequence ID" value="MBK4217184.1"/>
    <property type="molecule type" value="Genomic_DNA"/>
</dbReference>
<evidence type="ECO:0000256" key="11">
    <source>
        <dbReference type="ARBA" id="ARBA00022989"/>
    </source>
</evidence>
<keyword evidence="14" id="KW-0472">Membrane</keyword>
<protein>
    <recommendedName>
        <fullName evidence="3">histidine kinase</fullName>
        <ecNumber evidence="3">2.7.13.3</ecNumber>
    </recommendedName>
</protein>
<evidence type="ECO:0000259" key="15">
    <source>
        <dbReference type="PROSITE" id="PS50109"/>
    </source>
</evidence>
<dbReference type="CDD" id="cd00082">
    <property type="entry name" value="HisKA"/>
    <property type="match status" value="1"/>
</dbReference>
<dbReference type="SUPFAM" id="SSF103190">
    <property type="entry name" value="Sensory domain-like"/>
    <property type="match status" value="1"/>
</dbReference>
<dbReference type="Gene3D" id="3.30.450.20">
    <property type="entry name" value="PAS domain"/>
    <property type="match status" value="2"/>
</dbReference>
<keyword evidence="13" id="KW-0175">Coiled coil</keyword>
<dbReference type="InterPro" id="IPR004358">
    <property type="entry name" value="Sig_transdc_His_kin-like_C"/>
</dbReference>